<comment type="similarity">
    <text evidence="3">Belongs to the choline/ethanolamine kinase family.</text>
</comment>
<accession>A0A0N4ZGA2</accession>
<dbReference type="Pfam" id="PF01633">
    <property type="entry name" value="Choline_kinase"/>
    <property type="match status" value="1"/>
</dbReference>
<evidence type="ECO:0000256" key="3">
    <source>
        <dbReference type="ARBA" id="ARBA00038211"/>
    </source>
</evidence>
<dbReference type="Proteomes" id="UP000038045">
    <property type="component" value="Unplaced"/>
</dbReference>
<dbReference type="GO" id="GO:0004305">
    <property type="term" value="F:ethanolamine kinase activity"/>
    <property type="evidence" value="ECO:0007669"/>
    <property type="project" value="TreeGrafter"/>
</dbReference>
<protein>
    <submittedName>
        <fullName evidence="5">CHK domain-containing protein</fullName>
    </submittedName>
</protein>
<dbReference type="PANTHER" id="PTHR22603:SF93">
    <property type="entry name" value="RE24176P"/>
    <property type="match status" value="1"/>
</dbReference>
<dbReference type="Gene3D" id="3.30.200.20">
    <property type="entry name" value="Phosphorylase Kinase, domain 1"/>
    <property type="match status" value="1"/>
</dbReference>
<dbReference type="SUPFAM" id="SSF56112">
    <property type="entry name" value="Protein kinase-like (PK-like)"/>
    <property type="match status" value="1"/>
</dbReference>
<dbReference type="GO" id="GO:0004103">
    <property type="term" value="F:choline kinase activity"/>
    <property type="evidence" value="ECO:0007669"/>
    <property type="project" value="TreeGrafter"/>
</dbReference>
<keyword evidence="1" id="KW-0443">Lipid metabolism</keyword>
<evidence type="ECO:0000256" key="1">
    <source>
        <dbReference type="ARBA" id="ARBA00023209"/>
    </source>
</evidence>
<dbReference type="GO" id="GO:0006646">
    <property type="term" value="P:phosphatidylethanolamine biosynthetic process"/>
    <property type="evidence" value="ECO:0007669"/>
    <property type="project" value="TreeGrafter"/>
</dbReference>
<dbReference type="WBParaSite" id="PTRK_0000677900.1">
    <property type="protein sequence ID" value="PTRK_0000677900.1"/>
    <property type="gene ID" value="PTRK_0000677900"/>
</dbReference>
<dbReference type="InterPro" id="IPR011009">
    <property type="entry name" value="Kinase-like_dom_sf"/>
</dbReference>
<keyword evidence="1" id="KW-0594">Phospholipid biosynthesis</keyword>
<evidence type="ECO:0000313" key="5">
    <source>
        <dbReference type="WBParaSite" id="PTRK_0000677900.1"/>
    </source>
</evidence>
<dbReference type="AlphaFoldDB" id="A0A0N4ZGA2"/>
<keyword evidence="1" id="KW-0444">Lipid biosynthesis</keyword>
<keyword evidence="4" id="KW-1185">Reference proteome</keyword>
<dbReference type="STRING" id="131310.A0A0N4ZGA2"/>
<evidence type="ECO:0000256" key="2">
    <source>
        <dbReference type="ARBA" id="ARBA00023264"/>
    </source>
</evidence>
<organism evidence="4 5">
    <name type="scientific">Parastrongyloides trichosuri</name>
    <name type="common">Possum-specific nematode worm</name>
    <dbReference type="NCBI Taxonomy" id="131310"/>
    <lineage>
        <taxon>Eukaryota</taxon>
        <taxon>Metazoa</taxon>
        <taxon>Ecdysozoa</taxon>
        <taxon>Nematoda</taxon>
        <taxon>Chromadorea</taxon>
        <taxon>Rhabditida</taxon>
        <taxon>Tylenchina</taxon>
        <taxon>Panagrolaimomorpha</taxon>
        <taxon>Strongyloidoidea</taxon>
        <taxon>Strongyloididae</taxon>
        <taxon>Parastrongyloides</taxon>
    </lineage>
</organism>
<name>A0A0N4ZGA2_PARTI</name>
<proteinExistence type="inferred from homology"/>
<dbReference type="Gene3D" id="3.90.1200.10">
    <property type="match status" value="1"/>
</dbReference>
<dbReference type="PANTHER" id="PTHR22603">
    <property type="entry name" value="CHOLINE/ETHANOALAMINE KINASE"/>
    <property type="match status" value="1"/>
</dbReference>
<keyword evidence="2" id="KW-1208">Phospholipid metabolism</keyword>
<dbReference type="GO" id="GO:0005737">
    <property type="term" value="C:cytoplasm"/>
    <property type="evidence" value="ECO:0007669"/>
    <property type="project" value="TreeGrafter"/>
</dbReference>
<reference evidence="5" key="1">
    <citation type="submission" date="2017-02" db="UniProtKB">
        <authorList>
            <consortium name="WormBaseParasite"/>
        </authorList>
    </citation>
    <scope>IDENTIFICATION</scope>
</reference>
<sequence>MSMKEDIFINNDGTLNKKNLTILLEKYLDSKWLSKPNDLWDFNRLSGGYSNTIVKVQNLFTNKNFLIRLFGNSLSSPDDINRKNLIGIFLGEINMGPKLYGVFPKGTIEEFLPGRNLTRKELHLEAITKQIGYHMGLIHKLELPLIKKPTFFDDVENWLCKIENGEEMILKKYKNYSNDELSKILGFQVEKVNDNNKSFLKIFVKQTMFISSKPIPKYITTKELRNEFYSILELMTKSQSPVVFCHNDIHEGNILYDESNITILPIDYEYACYNYRAFDFSQTLNHYIWEYGEQNKLGYNIFIDEYPNKNLLEAFFCDYKKSSCTSSNIDALIEESFIFQAIPHFVWSLWGLEKQMTSINDIHNNLCHASSSFDRLSLYYHFKI</sequence>
<evidence type="ECO:0000313" key="4">
    <source>
        <dbReference type="Proteomes" id="UP000038045"/>
    </source>
</evidence>